<dbReference type="Proteomes" id="UP001239111">
    <property type="component" value="Chromosome 4"/>
</dbReference>
<organism evidence="1 2">
    <name type="scientific">Eretmocerus hayati</name>
    <dbReference type="NCBI Taxonomy" id="131215"/>
    <lineage>
        <taxon>Eukaryota</taxon>
        <taxon>Metazoa</taxon>
        <taxon>Ecdysozoa</taxon>
        <taxon>Arthropoda</taxon>
        <taxon>Hexapoda</taxon>
        <taxon>Insecta</taxon>
        <taxon>Pterygota</taxon>
        <taxon>Neoptera</taxon>
        <taxon>Endopterygota</taxon>
        <taxon>Hymenoptera</taxon>
        <taxon>Apocrita</taxon>
        <taxon>Proctotrupomorpha</taxon>
        <taxon>Chalcidoidea</taxon>
        <taxon>Aphelinidae</taxon>
        <taxon>Aphelininae</taxon>
        <taxon>Eretmocerus</taxon>
    </lineage>
</organism>
<sequence>MLKAIRNMVMKSEERIRKYMEVKIDDSEKSNEDVFKGIDIKLGDLGTETTISGNDTKEQCRTWILQKLHVTVTVKNTCHMKGTTDLTGAELETEKTKKEVMENRNNLKGRDFYIGNSLTYTKKDHKRELKKIAKEMRVKEKKKVVARDRFLLIGEENNGSKEHKKGRCSGGTVFAYKMRCHDPKTTLVDRETIAKSLRTVQRTWILISTYMDKNKEKIPRIWEQLTEKYQDLIAGDMNARTANKGGNIERERTPKTSW</sequence>
<dbReference type="EMBL" id="CM056744">
    <property type="protein sequence ID" value="KAJ8665911.1"/>
    <property type="molecule type" value="Genomic_DNA"/>
</dbReference>
<protein>
    <submittedName>
        <fullName evidence="1">Uncharacterized protein</fullName>
    </submittedName>
</protein>
<keyword evidence="2" id="KW-1185">Reference proteome</keyword>
<comment type="caution">
    <text evidence="1">The sequence shown here is derived from an EMBL/GenBank/DDBJ whole genome shotgun (WGS) entry which is preliminary data.</text>
</comment>
<gene>
    <name evidence="1" type="ORF">QAD02_007573</name>
</gene>
<reference evidence="1" key="1">
    <citation type="submission" date="2023-04" db="EMBL/GenBank/DDBJ databases">
        <title>A chromosome-level genome assembly of the parasitoid wasp Eretmocerus hayati.</title>
        <authorList>
            <person name="Zhong Y."/>
            <person name="Liu S."/>
            <person name="Liu Y."/>
        </authorList>
    </citation>
    <scope>NUCLEOTIDE SEQUENCE</scope>
    <source>
        <strain evidence="1">ZJU_SS_LIU_2023</strain>
    </source>
</reference>
<accession>A0ACC2N4U3</accession>
<evidence type="ECO:0000313" key="1">
    <source>
        <dbReference type="EMBL" id="KAJ8665911.1"/>
    </source>
</evidence>
<evidence type="ECO:0000313" key="2">
    <source>
        <dbReference type="Proteomes" id="UP001239111"/>
    </source>
</evidence>
<name>A0ACC2N4U3_9HYME</name>
<proteinExistence type="predicted"/>